<organism evidence="5 6">
    <name type="scientific">Theobroma cacao</name>
    <name type="common">Cacao</name>
    <name type="synonym">Cocoa</name>
    <dbReference type="NCBI Taxonomy" id="3641"/>
    <lineage>
        <taxon>Eukaryota</taxon>
        <taxon>Viridiplantae</taxon>
        <taxon>Streptophyta</taxon>
        <taxon>Embryophyta</taxon>
        <taxon>Tracheophyta</taxon>
        <taxon>Spermatophyta</taxon>
        <taxon>Magnoliopsida</taxon>
        <taxon>eudicotyledons</taxon>
        <taxon>Gunneridae</taxon>
        <taxon>Pentapetalae</taxon>
        <taxon>rosids</taxon>
        <taxon>malvids</taxon>
        <taxon>Malvales</taxon>
        <taxon>Malvaceae</taxon>
        <taxon>Byttnerioideae</taxon>
        <taxon>Theobroma</taxon>
    </lineage>
</organism>
<dbReference type="InterPro" id="IPR009071">
    <property type="entry name" value="HMG_box_dom"/>
</dbReference>
<dbReference type="Pfam" id="PF00505">
    <property type="entry name" value="HMG_box"/>
    <property type="match status" value="3"/>
</dbReference>
<sequence length="502" mass="58773">MADAAVVDVPKKSRNNGRKALKQKNPSTNEANILAQKLSQASPTPVASPMEADPSKENQEGLSQPLTSPKKGKVAARGKQGKQQQQSFEKDLQEMQEMLQKLRIEKEKTEVLLKEKDEMLKMKEEELETKGKEQEKLQMEFKKLQKMKEFKPTMTFPIAQSLKDKEQDKKEKKKGGPEKKRPSPPYILWCKDQWNEVKKENPEADFKEVSNILGAKWKTITAEEKKPYEEKYHTEKEAYLQVIAKEKRECEAMKLLEDEHKQKTAMELLEQYLQFRHEAEKETKKTKKERDPLKPKQPMSAFFLFSNERRAALLAENKNVLEVAKITGEEWKNMTEEQRGPYEEMAKKMKEKYMQEMEVYKHKKEEEALSLRKEEEEMMKLQKQEALQLLKKKEKTENIIKKTKEKRQKKKQQSSDPNRPKKPASSFLLFSKEARKTLMQERPGINNATLNALISVKWKEISEEEKNVWNAKAAEAMEAYKKDLEEYNKSVAEAAETKQQQQ</sequence>
<keyword evidence="1" id="KW-0539">Nucleus</keyword>
<feature type="DNA-binding region" description="HMG box" evidence="1">
    <location>
        <begin position="420"/>
        <end position="488"/>
    </location>
</feature>
<feature type="DNA-binding region" description="HMG box" evidence="1">
    <location>
        <begin position="295"/>
        <end position="361"/>
    </location>
</feature>
<dbReference type="Proteomes" id="UP000026915">
    <property type="component" value="Chromosome 3"/>
</dbReference>
<accession>A0A061G700</accession>
<feature type="domain" description="HMG box" evidence="4">
    <location>
        <begin position="295"/>
        <end position="361"/>
    </location>
</feature>
<dbReference type="SMART" id="SM00398">
    <property type="entry name" value="HMG"/>
    <property type="match status" value="3"/>
</dbReference>
<feature type="region of interest" description="Disordered" evidence="3">
    <location>
        <begin position="153"/>
        <end position="186"/>
    </location>
</feature>
<dbReference type="HOGENOM" id="CLU_041972_2_0_1"/>
<dbReference type="InParanoid" id="A0A061G700"/>
<dbReference type="AlphaFoldDB" id="A0A061G700"/>
<feature type="region of interest" description="Disordered" evidence="3">
    <location>
        <begin position="1"/>
        <end position="94"/>
    </location>
</feature>
<dbReference type="CDD" id="cd22006">
    <property type="entry name" value="HMG-box_AtHMGB6-like_rpt1"/>
    <property type="match status" value="1"/>
</dbReference>
<keyword evidence="2" id="KW-0175">Coiled coil</keyword>
<reference evidence="5 6" key="1">
    <citation type="journal article" date="2013" name="Genome Biol.">
        <title>The genome sequence of the most widely cultivated cacao type and its use to identify candidate genes regulating pod color.</title>
        <authorList>
            <person name="Motamayor J.C."/>
            <person name="Mockaitis K."/>
            <person name="Schmutz J."/>
            <person name="Haiminen N."/>
            <person name="Iii D.L."/>
            <person name="Cornejo O."/>
            <person name="Findley S.D."/>
            <person name="Zheng P."/>
            <person name="Utro F."/>
            <person name="Royaert S."/>
            <person name="Saski C."/>
            <person name="Jenkins J."/>
            <person name="Podicheti R."/>
            <person name="Zhao M."/>
            <person name="Scheffler B.E."/>
            <person name="Stack J.C."/>
            <person name="Feltus F.A."/>
            <person name="Mustiga G.M."/>
            <person name="Amores F."/>
            <person name="Phillips W."/>
            <person name="Marelli J.P."/>
            <person name="May G.D."/>
            <person name="Shapiro H."/>
            <person name="Ma J."/>
            <person name="Bustamante C.D."/>
            <person name="Schnell R.J."/>
            <person name="Main D."/>
            <person name="Gilbert D."/>
            <person name="Parida L."/>
            <person name="Kuhn D.N."/>
        </authorList>
    </citation>
    <scope>NUCLEOTIDE SEQUENCE [LARGE SCALE GENOMIC DNA]</scope>
    <source>
        <strain evidence="6">cv. Matina 1-6</strain>
    </source>
</reference>
<name>A0A061G700_THECC</name>
<protein>
    <submittedName>
        <fullName evidence="5">High mobility group family isoform 1</fullName>
    </submittedName>
</protein>
<dbReference type="GO" id="GO:0003677">
    <property type="term" value="F:DNA binding"/>
    <property type="evidence" value="ECO:0000318"/>
    <property type="project" value="GO_Central"/>
</dbReference>
<feature type="DNA-binding region" description="HMG box" evidence="1">
    <location>
        <begin position="179"/>
        <end position="247"/>
    </location>
</feature>
<feature type="compositionally biased region" description="Basic and acidic residues" evidence="3">
    <location>
        <begin position="162"/>
        <end position="181"/>
    </location>
</feature>
<feature type="compositionally biased region" description="Basic residues" evidence="3">
    <location>
        <begin position="12"/>
        <end position="22"/>
    </location>
</feature>
<evidence type="ECO:0000313" key="5">
    <source>
        <dbReference type="EMBL" id="EOY24967.1"/>
    </source>
</evidence>
<feature type="coiled-coil region" evidence="2">
    <location>
        <begin position="470"/>
        <end position="497"/>
    </location>
</feature>
<feature type="compositionally biased region" description="Basic residues" evidence="3">
    <location>
        <begin position="70"/>
        <end position="80"/>
    </location>
</feature>
<gene>
    <name evidence="5" type="ORF">TCM_016416</name>
</gene>
<keyword evidence="6" id="KW-1185">Reference proteome</keyword>
<dbReference type="PANTHER" id="PTHR46912">
    <property type="entry name" value="HIGH MOBILITY GROUP B PROTEIN 13"/>
    <property type="match status" value="1"/>
</dbReference>
<feature type="region of interest" description="Disordered" evidence="3">
    <location>
        <begin position="392"/>
        <end position="429"/>
    </location>
</feature>
<evidence type="ECO:0000313" key="6">
    <source>
        <dbReference type="Proteomes" id="UP000026915"/>
    </source>
</evidence>
<dbReference type="EMBL" id="CM001881">
    <property type="protein sequence ID" value="EOY24967.1"/>
    <property type="molecule type" value="Genomic_DNA"/>
</dbReference>
<dbReference type="PROSITE" id="PS50118">
    <property type="entry name" value="HMG_BOX_2"/>
    <property type="match status" value="3"/>
</dbReference>
<evidence type="ECO:0000256" key="1">
    <source>
        <dbReference type="PROSITE-ProRule" id="PRU00267"/>
    </source>
</evidence>
<dbReference type="STRING" id="3641.A0A061G700"/>
<proteinExistence type="predicted"/>
<feature type="compositionally biased region" description="Polar residues" evidence="3">
    <location>
        <begin position="24"/>
        <end position="45"/>
    </location>
</feature>
<evidence type="ECO:0000256" key="2">
    <source>
        <dbReference type="SAM" id="Coils"/>
    </source>
</evidence>
<dbReference type="Gramene" id="EOY24967">
    <property type="protein sequence ID" value="EOY24967"/>
    <property type="gene ID" value="TCM_016416"/>
</dbReference>
<dbReference type="eggNOG" id="KOG0381">
    <property type="taxonomic scope" value="Eukaryota"/>
</dbReference>
<dbReference type="InterPro" id="IPR044601">
    <property type="entry name" value="HMGB6/HMGB13"/>
</dbReference>
<dbReference type="PANTHER" id="PTHR46912:SF1">
    <property type="entry name" value="HIGH MOBILITY GROUP B PROTEIN 13"/>
    <property type="match status" value="1"/>
</dbReference>
<dbReference type="InterPro" id="IPR036910">
    <property type="entry name" value="HMG_box_dom_sf"/>
</dbReference>
<feature type="domain" description="HMG box" evidence="4">
    <location>
        <begin position="420"/>
        <end position="488"/>
    </location>
</feature>
<evidence type="ECO:0000256" key="3">
    <source>
        <dbReference type="SAM" id="MobiDB-lite"/>
    </source>
</evidence>
<dbReference type="Gene3D" id="1.10.30.10">
    <property type="entry name" value="High mobility group box domain"/>
    <property type="match status" value="3"/>
</dbReference>
<feature type="domain" description="HMG box" evidence="4">
    <location>
        <begin position="179"/>
        <end position="247"/>
    </location>
</feature>
<dbReference type="GO" id="GO:0005634">
    <property type="term" value="C:nucleus"/>
    <property type="evidence" value="ECO:0007669"/>
    <property type="project" value="UniProtKB-UniRule"/>
</dbReference>
<dbReference type="OMA" id="LWLKDQW"/>
<keyword evidence="1" id="KW-0238">DNA-binding</keyword>
<dbReference type="FunCoup" id="A0A061G700">
    <property type="interactions" value="282"/>
</dbReference>
<feature type="compositionally biased region" description="Basic residues" evidence="3">
    <location>
        <begin position="403"/>
        <end position="412"/>
    </location>
</feature>
<dbReference type="SUPFAM" id="SSF47095">
    <property type="entry name" value="HMG-box"/>
    <property type="match status" value="3"/>
</dbReference>
<evidence type="ECO:0000259" key="4">
    <source>
        <dbReference type="PROSITE" id="PS50118"/>
    </source>
</evidence>